<evidence type="ECO:0000313" key="2">
    <source>
        <dbReference type="Proteomes" id="UP000239759"/>
    </source>
</evidence>
<sequence>MNTPKCIDTKAMKSKPFLKKIIFIYFGAPLTYYSDKGRASCAFWQQQGERDIEEGLNMEGRWAFTLLKWHDLPNYVYLSSGR</sequence>
<gene>
    <name evidence="1" type="ORF">C4A77_02075</name>
</gene>
<dbReference type="Proteomes" id="UP000239759">
    <property type="component" value="Unassembled WGS sequence"/>
</dbReference>
<organism evidence="1 2">
    <name type="scientific">Brevibacillus laterosporus</name>
    <name type="common">Bacillus laterosporus</name>
    <dbReference type="NCBI Taxonomy" id="1465"/>
    <lineage>
        <taxon>Bacteria</taxon>
        <taxon>Bacillati</taxon>
        <taxon>Bacillota</taxon>
        <taxon>Bacilli</taxon>
        <taxon>Bacillales</taxon>
        <taxon>Paenibacillaceae</taxon>
        <taxon>Brevibacillus</taxon>
    </lineage>
</organism>
<accession>A0AAP8U7E4</accession>
<comment type="caution">
    <text evidence="1">The sequence shown here is derived from an EMBL/GenBank/DDBJ whole genome shotgun (WGS) entry which is preliminary data.</text>
</comment>
<proteinExistence type="predicted"/>
<reference evidence="1 2" key="1">
    <citation type="submission" date="2018-02" db="EMBL/GenBank/DDBJ databases">
        <title>Comparative analysis of genomes of three Brevibacillus laterosporus strains producers of potent antimicrobials isolated from silage.</title>
        <authorList>
            <person name="Kojic M."/>
            <person name="Miljkovic M."/>
            <person name="Studholme D."/>
            <person name="Filipic B."/>
        </authorList>
    </citation>
    <scope>NUCLEOTIDE SEQUENCE [LARGE SCALE GENOMIC DNA]</scope>
    <source>
        <strain evidence="1 2">BGSP11</strain>
    </source>
</reference>
<protein>
    <submittedName>
        <fullName evidence="1">Uncharacterized protein</fullName>
    </submittedName>
</protein>
<dbReference type="EMBL" id="PRKQ01000001">
    <property type="protein sequence ID" value="PPB13185.1"/>
    <property type="molecule type" value="Genomic_DNA"/>
</dbReference>
<evidence type="ECO:0000313" key="1">
    <source>
        <dbReference type="EMBL" id="PPB13185.1"/>
    </source>
</evidence>
<name>A0AAP8U7E4_BRELA</name>
<dbReference type="AlphaFoldDB" id="A0AAP8U7E4"/>